<reference evidence="1 2" key="1">
    <citation type="journal article" date="2022" name="Hortic Res">
        <title>A haplotype resolved chromosomal level avocado genome allows analysis of novel avocado genes.</title>
        <authorList>
            <person name="Nath O."/>
            <person name="Fletcher S.J."/>
            <person name="Hayward A."/>
            <person name="Shaw L.M."/>
            <person name="Masouleh A.K."/>
            <person name="Furtado A."/>
            <person name="Henry R.J."/>
            <person name="Mitter N."/>
        </authorList>
    </citation>
    <scope>NUCLEOTIDE SEQUENCE [LARGE SCALE GENOMIC DNA]</scope>
    <source>
        <strain evidence="2">cv. Hass</strain>
    </source>
</reference>
<protein>
    <submittedName>
        <fullName evidence="1">Uncharacterized protein</fullName>
    </submittedName>
</protein>
<dbReference type="Proteomes" id="UP001234297">
    <property type="component" value="Chromosome 10"/>
</dbReference>
<keyword evidence="2" id="KW-1185">Reference proteome</keyword>
<name>A0ACC2KPQ3_PERAE</name>
<organism evidence="1 2">
    <name type="scientific">Persea americana</name>
    <name type="common">Avocado</name>
    <dbReference type="NCBI Taxonomy" id="3435"/>
    <lineage>
        <taxon>Eukaryota</taxon>
        <taxon>Viridiplantae</taxon>
        <taxon>Streptophyta</taxon>
        <taxon>Embryophyta</taxon>
        <taxon>Tracheophyta</taxon>
        <taxon>Spermatophyta</taxon>
        <taxon>Magnoliopsida</taxon>
        <taxon>Magnoliidae</taxon>
        <taxon>Laurales</taxon>
        <taxon>Lauraceae</taxon>
        <taxon>Persea</taxon>
    </lineage>
</organism>
<comment type="caution">
    <text evidence="1">The sequence shown here is derived from an EMBL/GenBank/DDBJ whole genome shotgun (WGS) entry which is preliminary data.</text>
</comment>
<proteinExistence type="predicted"/>
<dbReference type="EMBL" id="CM056818">
    <property type="protein sequence ID" value="KAJ8623130.1"/>
    <property type="molecule type" value="Genomic_DNA"/>
</dbReference>
<sequence>MRSPVQTRPFLLISEEDEQMRFEMREGELMLLKTPPSYSWWFGTKSPKRSPWLHSTLSELDKKTKAMLKLIEEEADSFSQRAEMYYKKRPELVSIVKDFYRTHRSLAERYDQLKSVAGTRLTTTLFEYPLLMGNPSQKLTFSTDIFPVTLSDCFESEDSEVDDPEEEECQNEEIIRERVSSEEKDGEVMKLREEVERLKEENGIQKVELMEKDEEKREAIRQLCLSLEMLKEENFCLRRSVQESKKRNVFEFSKWKDSLSRKIFGGFANGSA</sequence>
<accession>A0ACC2KPQ3</accession>
<gene>
    <name evidence="1" type="ORF">MRB53_031659</name>
</gene>
<evidence type="ECO:0000313" key="1">
    <source>
        <dbReference type="EMBL" id="KAJ8623130.1"/>
    </source>
</evidence>
<evidence type="ECO:0000313" key="2">
    <source>
        <dbReference type="Proteomes" id="UP001234297"/>
    </source>
</evidence>